<dbReference type="RefSeq" id="WP_393162696.1">
    <property type="nucleotide sequence ID" value="NZ_JBICRM010000003.1"/>
</dbReference>
<dbReference type="PANTHER" id="PTHR30055">
    <property type="entry name" value="HTH-TYPE TRANSCRIPTIONAL REGULATOR RUTR"/>
    <property type="match status" value="1"/>
</dbReference>
<organism evidence="7 8">
    <name type="scientific">Nonomuraea marmarensis</name>
    <dbReference type="NCBI Taxonomy" id="3351344"/>
    <lineage>
        <taxon>Bacteria</taxon>
        <taxon>Bacillati</taxon>
        <taxon>Actinomycetota</taxon>
        <taxon>Actinomycetes</taxon>
        <taxon>Streptosporangiales</taxon>
        <taxon>Streptosporangiaceae</taxon>
        <taxon>Nonomuraea</taxon>
    </lineage>
</organism>
<dbReference type="Gene3D" id="1.10.10.60">
    <property type="entry name" value="Homeodomain-like"/>
    <property type="match status" value="1"/>
</dbReference>
<evidence type="ECO:0000313" key="7">
    <source>
        <dbReference type="EMBL" id="MFG1702698.1"/>
    </source>
</evidence>
<name>A0ABW7A8V5_9ACTN</name>
<dbReference type="Gene3D" id="1.10.357.10">
    <property type="entry name" value="Tetracycline Repressor, domain 2"/>
    <property type="match status" value="1"/>
</dbReference>
<dbReference type="InterPro" id="IPR009057">
    <property type="entry name" value="Homeodomain-like_sf"/>
</dbReference>
<keyword evidence="3" id="KW-0804">Transcription</keyword>
<keyword evidence="2 4" id="KW-0238">DNA-binding</keyword>
<dbReference type="InterPro" id="IPR001647">
    <property type="entry name" value="HTH_TetR"/>
</dbReference>
<accession>A0ABW7A8V5</accession>
<feature type="domain" description="HTH tetR-type" evidence="6">
    <location>
        <begin position="43"/>
        <end position="103"/>
    </location>
</feature>
<dbReference type="PANTHER" id="PTHR30055:SF238">
    <property type="entry name" value="MYCOFACTOCIN BIOSYNTHESIS TRANSCRIPTIONAL REGULATOR MFTR-RELATED"/>
    <property type="match status" value="1"/>
</dbReference>
<dbReference type="PRINTS" id="PR00455">
    <property type="entry name" value="HTHTETR"/>
</dbReference>
<dbReference type="Proteomes" id="UP001603978">
    <property type="component" value="Unassembled WGS sequence"/>
</dbReference>
<gene>
    <name evidence="7" type="ORF">ACFLIM_05860</name>
</gene>
<evidence type="ECO:0000259" key="6">
    <source>
        <dbReference type="PROSITE" id="PS50977"/>
    </source>
</evidence>
<evidence type="ECO:0000256" key="2">
    <source>
        <dbReference type="ARBA" id="ARBA00023125"/>
    </source>
</evidence>
<feature type="DNA-binding region" description="H-T-H motif" evidence="4">
    <location>
        <begin position="66"/>
        <end position="85"/>
    </location>
</feature>
<sequence>MDREARGAEALEGALSSVSPAAVRETGPVKPEPRGSLREEQKKLTRNRLLDAAVVVFAEKAFVDTTMEDIAKAAGVSRVTVYAHFPGKGEIMQALAQRVYDTMDEVYVGLAQIPQWTRAAIRNWLDDAVEQWRGMAPTLRVVHVGGAMAGAHDFMKSRNRYVDEHERYAAALIGDAERWRSVSPPQAHQRAVMAVLQSESFLTTWIAADLPLATDDPLDLLVDSLCHLLGPALG</sequence>
<evidence type="ECO:0000256" key="4">
    <source>
        <dbReference type="PROSITE-ProRule" id="PRU00335"/>
    </source>
</evidence>
<keyword evidence="1" id="KW-0805">Transcription regulation</keyword>
<comment type="caution">
    <text evidence="7">The sequence shown here is derived from an EMBL/GenBank/DDBJ whole genome shotgun (WGS) entry which is preliminary data.</text>
</comment>
<dbReference type="Pfam" id="PF00440">
    <property type="entry name" value="TetR_N"/>
    <property type="match status" value="1"/>
</dbReference>
<protein>
    <submittedName>
        <fullName evidence="7">TetR/AcrR family transcriptional regulator</fullName>
    </submittedName>
</protein>
<proteinExistence type="predicted"/>
<reference evidence="7 8" key="1">
    <citation type="submission" date="2024-10" db="EMBL/GenBank/DDBJ databases">
        <authorList>
            <person name="Topkara A.R."/>
            <person name="Saygin H."/>
        </authorList>
    </citation>
    <scope>NUCLEOTIDE SEQUENCE [LARGE SCALE GENOMIC DNA]</scope>
    <source>
        <strain evidence="7 8">M3C6</strain>
    </source>
</reference>
<evidence type="ECO:0000313" key="8">
    <source>
        <dbReference type="Proteomes" id="UP001603978"/>
    </source>
</evidence>
<dbReference type="PROSITE" id="PS50977">
    <property type="entry name" value="HTH_TETR_2"/>
    <property type="match status" value="1"/>
</dbReference>
<evidence type="ECO:0000256" key="1">
    <source>
        <dbReference type="ARBA" id="ARBA00023015"/>
    </source>
</evidence>
<evidence type="ECO:0000256" key="5">
    <source>
        <dbReference type="SAM" id="MobiDB-lite"/>
    </source>
</evidence>
<evidence type="ECO:0000256" key="3">
    <source>
        <dbReference type="ARBA" id="ARBA00023163"/>
    </source>
</evidence>
<keyword evidence="8" id="KW-1185">Reference proteome</keyword>
<feature type="region of interest" description="Disordered" evidence="5">
    <location>
        <begin position="1"/>
        <end position="39"/>
    </location>
</feature>
<dbReference type="InterPro" id="IPR050109">
    <property type="entry name" value="HTH-type_TetR-like_transc_reg"/>
</dbReference>
<dbReference type="SUPFAM" id="SSF46689">
    <property type="entry name" value="Homeodomain-like"/>
    <property type="match status" value="1"/>
</dbReference>
<dbReference type="EMBL" id="JBICRM010000003">
    <property type="protein sequence ID" value="MFG1702698.1"/>
    <property type="molecule type" value="Genomic_DNA"/>
</dbReference>